<dbReference type="EMBL" id="JAUKPO010000044">
    <property type="protein sequence ID" value="MDO1451139.1"/>
    <property type="molecule type" value="Genomic_DNA"/>
</dbReference>
<dbReference type="SUPFAM" id="SSF56988">
    <property type="entry name" value="Anthrax protective antigen"/>
    <property type="match status" value="1"/>
</dbReference>
<accession>A0ABT8RGA8</accession>
<evidence type="ECO:0000313" key="5">
    <source>
        <dbReference type="Proteomes" id="UP001168528"/>
    </source>
</evidence>
<evidence type="ECO:0000256" key="1">
    <source>
        <dbReference type="ARBA" id="ARBA00022729"/>
    </source>
</evidence>
<dbReference type="SMART" id="SM00758">
    <property type="entry name" value="PA14"/>
    <property type="match status" value="1"/>
</dbReference>
<keyword evidence="1" id="KW-0732">Signal</keyword>
<name>A0ABT8RGA8_9BACT</name>
<evidence type="ECO:0000259" key="3">
    <source>
        <dbReference type="PROSITE" id="PS51820"/>
    </source>
</evidence>
<keyword evidence="5" id="KW-1185">Reference proteome</keyword>
<gene>
    <name evidence="4" type="ORF">Q0590_33000</name>
</gene>
<dbReference type="Pfam" id="PF18962">
    <property type="entry name" value="Por_Secre_tail"/>
    <property type="match status" value="1"/>
</dbReference>
<dbReference type="InterPro" id="IPR037524">
    <property type="entry name" value="PA14/GLEYA"/>
</dbReference>
<feature type="domain" description="PA14" evidence="3">
    <location>
        <begin position="60"/>
        <end position="213"/>
    </location>
</feature>
<evidence type="ECO:0000313" key="4">
    <source>
        <dbReference type="EMBL" id="MDO1451139.1"/>
    </source>
</evidence>
<proteinExistence type="predicted"/>
<protein>
    <submittedName>
        <fullName evidence="4">PA14 domain-containing protein</fullName>
    </submittedName>
</protein>
<reference evidence="4" key="1">
    <citation type="submission" date="2023-07" db="EMBL/GenBank/DDBJ databases">
        <title>The genome sequence of Rhodocytophaga aerolata KACC 12507.</title>
        <authorList>
            <person name="Zhang X."/>
        </authorList>
    </citation>
    <scope>NUCLEOTIDE SEQUENCE</scope>
    <source>
        <strain evidence="4">KACC 12507</strain>
    </source>
</reference>
<comment type="caution">
    <text evidence="4">The sequence shown here is derived from an EMBL/GenBank/DDBJ whole genome shotgun (WGS) entry which is preliminary data.</text>
</comment>
<dbReference type="InterPro" id="IPR026444">
    <property type="entry name" value="Secre_tail"/>
</dbReference>
<dbReference type="PANTHER" id="PTHR46769">
    <property type="entry name" value="POLYCYSTIC KIDNEY AND HEPATIC DISEASE 1 (AUTOSOMAL RECESSIVE)-LIKE 1"/>
    <property type="match status" value="1"/>
</dbReference>
<dbReference type="Pfam" id="PF07691">
    <property type="entry name" value="PA14"/>
    <property type="match status" value="1"/>
</dbReference>
<dbReference type="Proteomes" id="UP001168528">
    <property type="component" value="Unassembled WGS sequence"/>
</dbReference>
<dbReference type="RefSeq" id="WP_302041939.1">
    <property type="nucleotide sequence ID" value="NZ_JAUKPO010000044.1"/>
</dbReference>
<dbReference type="NCBIfam" id="TIGR04183">
    <property type="entry name" value="Por_Secre_tail"/>
    <property type="match status" value="1"/>
</dbReference>
<dbReference type="PANTHER" id="PTHR46769:SF2">
    <property type="entry name" value="FIBROCYSTIN-L ISOFORM 2 PRECURSOR-RELATED"/>
    <property type="match status" value="1"/>
</dbReference>
<organism evidence="4 5">
    <name type="scientific">Rhodocytophaga aerolata</name>
    <dbReference type="NCBI Taxonomy" id="455078"/>
    <lineage>
        <taxon>Bacteria</taxon>
        <taxon>Pseudomonadati</taxon>
        <taxon>Bacteroidota</taxon>
        <taxon>Cytophagia</taxon>
        <taxon>Cytophagales</taxon>
        <taxon>Rhodocytophagaceae</taxon>
        <taxon>Rhodocytophaga</taxon>
    </lineage>
</organism>
<feature type="non-terminal residue" evidence="4">
    <location>
        <position position="1"/>
    </location>
</feature>
<dbReference type="PROSITE" id="PS51820">
    <property type="entry name" value="PA14"/>
    <property type="match status" value="1"/>
</dbReference>
<sequence length="316" mass="34730">TGDWGIFPGLLFMFGQMENKVNPYPGSSSPIAENTEPEKDTTPAEPETSPVPNPPSTNANGTGYIVREYWNNIVGYYLSSIPLKSAPTGTEVLTKLEGPVDIADNYGTRIRGYIHPPVSGEYTLYLAGDNVSELWLSTDENPANKELLAKIEKWTTPREWEKFDSQKSEKVVLQAGKKYYIEVLHKEMAGGDHIAVGWKLPDGTLERPIPGIRLSPFANPTAKLDTEQISQEIVVQAFPNPFRDLVHVNIGTQSGDAVITLVDAIGKISYQSKVKLSGDEAKLTLDLSAKTLVPGIYFLRVETANGNKKVIKLIKS</sequence>
<feature type="region of interest" description="Disordered" evidence="2">
    <location>
        <begin position="23"/>
        <end position="60"/>
    </location>
</feature>
<dbReference type="InterPro" id="IPR052387">
    <property type="entry name" value="Fibrocystin"/>
</dbReference>
<dbReference type="Gene3D" id="2.60.120.1560">
    <property type="match status" value="1"/>
</dbReference>
<dbReference type="InterPro" id="IPR011658">
    <property type="entry name" value="PA14_dom"/>
</dbReference>
<evidence type="ECO:0000256" key="2">
    <source>
        <dbReference type="SAM" id="MobiDB-lite"/>
    </source>
</evidence>